<feature type="compositionally biased region" description="Low complexity" evidence="1">
    <location>
        <begin position="93"/>
        <end position="116"/>
    </location>
</feature>
<proteinExistence type="predicted"/>
<evidence type="ECO:0000256" key="1">
    <source>
        <dbReference type="SAM" id="MobiDB-lite"/>
    </source>
</evidence>
<feature type="compositionally biased region" description="Low complexity" evidence="1">
    <location>
        <begin position="137"/>
        <end position="153"/>
    </location>
</feature>
<sequence>MDHHFSTVLQRPAHFDEDGSNGAAASDDRGPRGGLRDILNPMGSVAASQAAPAPRPSPSLATAIPAIGASSTPPRPHSSFNLRSPTHSSLHHPTLPYGGSPPSSGTGSSQLTGSRSILNNPFMSPSAPSFPPPPQAPATISSPPSASATATGPVVRSPLHAPPVYYSTEIRDRDTPASASKSSFYDPTADSKTAAAANSKAERERELRVSDTSSWRNATQASTPKVSKLWAAPSPH</sequence>
<feature type="region of interest" description="Disordered" evidence="1">
    <location>
        <begin position="1"/>
        <end position="236"/>
    </location>
</feature>
<dbReference type="EMBL" id="JAULSW010000009">
    <property type="protein sequence ID" value="KAK3370030.1"/>
    <property type="molecule type" value="Genomic_DNA"/>
</dbReference>
<feature type="compositionally biased region" description="Polar residues" evidence="1">
    <location>
        <begin position="78"/>
        <end position="88"/>
    </location>
</feature>
<dbReference type="AlphaFoldDB" id="A0AAE0K5H9"/>
<evidence type="ECO:0000313" key="3">
    <source>
        <dbReference type="Proteomes" id="UP001285441"/>
    </source>
</evidence>
<accession>A0AAE0K5H9</accession>
<feature type="compositionally biased region" description="Basic and acidic residues" evidence="1">
    <location>
        <begin position="200"/>
        <end position="209"/>
    </location>
</feature>
<name>A0AAE0K5H9_9PEZI</name>
<dbReference type="Proteomes" id="UP001285441">
    <property type="component" value="Unassembled WGS sequence"/>
</dbReference>
<evidence type="ECO:0000313" key="2">
    <source>
        <dbReference type="EMBL" id="KAK3370030.1"/>
    </source>
</evidence>
<reference evidence="2" key="2">
    <citation type="submission" date="2023-06" db="EMBL/GenBank/DDBJ databases">
        <authorList>
            <consortium name="Lawrence Berkeley National Laboratory"/>
            <person name="Haridas S."/>
            <person name="Hensen N."/>
            <person name="Bonometti L."/>
            <person name="Westerberg I."/>
            <person name="Brannstrom I.O."/>
            <person name="Guillou S."/>
            <person name="Cros-Aarteil S."/>
            <person name="Calhoun S."/>
            <person name="Kuo A."/>
            <person name="Mondo S."/>
            <person name="Pangilinan J."/>
            <person name="Riley R."/>
            <person name="LaButti K."/>
            <person name="Andreopoulos B."/>
            <person name="Lipzen A."/>
            <person name="Chen C."/>
            <person name="Yanf M."/>
            <person name="Daum C."/>
            <person name="Ng V."/>
            <person name="Clum A."/>
            <person name="Steindorff A."/>
            <person name="Ohm R."/>
            <person name="Martin F."/>
            <person name="Silar P."/>
            <person name="Natvig D."/>
            <person name="Lalanne C."/>
            <person name="Gautier V."/>
            <person name="Ament-velasquez S.L."/>
            <person name="Kruys A."/>
            <person name="Hutchinson M.I."/>
            <person name="Powell A.J."/>
            <person name="Barry K."/>
            <person name="Miller A.N."/>
            <person name="Grigoriev I.V."/>
            <person name="Debuchy R."/>
            <person name="Gladieux P."/>
            <person name="Thoren M.H."/>
            <person name="Johannesson H."/>
        </authorList>
    </citation>
    <scope>NUCLEOTIDE SEQUENCE</scope>
    <source>
        <strain evidence="2">CBS 232.78</strain>
    </source>
</reference>
<keyword evidence="3" id="KW-1185">Reference proteome</keyword>
<reference evidence="2" key="1">
    <citation type="journal article" date="2023" name="Mol. Phylogenet. Evol.">
        <title>Genome-scale phylogeny and comparative genomics of the fungal order Sordariales.</title>
        <authorList>
            <person name="Hensen N."/>
            <person name="Bonometti L."/>
            <person name="Westerberg I."/>
            <person name="Brannstrom I.O."/>
            <person name="Guillou S."/>
            <person name="Cros-Aarteil S."/>
            <person name="Calhoun S."/>
            <person name="Haridas S."/>
            <person name="Kuo A."/>
            <person name="Mondo S."/>
            <person name="Pangilinan J."/>
            <person name="Riley R."/>
            <person name="LaButti K."/>
            <person name="Andreopoulos B."/>
            <person name="Lipzen A."/>
            <person name="Chen C."/>
            <person name="Yan M."/>
            <person name="Daum C."/>
            <person name="Ng V."/>
            <person name="Clum A."/>
            <person name="Steindorff A."/>
            <person name="Ohm R.A."/>
            <person name="Martin F."/>
            <person name="Silar P."/>
            <person name="Natvig D.O."/>
            <person name="Lalanne C."/>
            <person name="Gautier V."/>
            <person name="Ament-Velasquez S.L."/>
            <person name="Kruys A."/>
            <person name="Hutchinson M.I."/>
            <person name="Powell A.J."/>
            <person name="Barry K."/>
            <person name="Miller A.N."/>
            <person name="Grigoriev I.V."/>
            <person name="Debuchy R."/>
            <person name="Gladieux P."/>
            <person name="Hiltunen Thoren M."/>
            <person name="Johannesson H."/>
        </authorList>
    </citation>
    <scope>NUCLEOTIDE SEQUENCE</scope>
    <source>
        <strain evidence="2">CBS 232.78</strain>
    </source>
</reference>
<organism evidence="2 3">
    <name type="scientific">Podospora didyma</name>
    <dbReference type="NCBI Taxonomy" id="330526"/>
    <lineage>
        <taxon>Eukaryota</taxon>
        <taxon>Fungi</taxon>
        <taxon>Dikarya</taxon>
        <taxon>Ascomycota</taxon>
        <taxon>Pezizomycotina</taxon>
        <taxon>Sordariomycetes</taxon>
        <taxon>Sordariomycetidae</taxon>
        <taxon>Sordariales</taxon>
        <taxon>Podosporaceae</taxon>
        <taxon>Podospora</taxon>
    </lineage>
</organism>
<protein>
    <submittedName>
        <fullName evidence="2">Uncharacterized protein</fullName>
    </submittedName>
</protein>
<feature type="compositionally biased region" description="Polar residues" evidence="1">
    <location>
        <begin position="210"/>
        <end position="225"/>
    </location>
</feature>
<comment type="caution">
    <text evidence="2">The sequence shown here is derived from an EMBL/GenBank/DDBJ whole genome shotgun (WGS) entry which is preliminary data.</text>
</comment>
<feature type="compositionally biased region" description="Basic and acidic residues" evidence="1">
    <location>
        <begin position="26"/>
        <end position="35"/>
    </location>
</feature>
<gene>
    <name evidence="2" type="ORF">B0H63DRAFT_305898</name>
</gene>
<feature type="compositionally biased region" description="Low complexity" evidence="1">
    <location>
        <begin position="44"/>
        <end position="63"/>
    </location>
</feature>